<dbReference type="AlphaFoldDB" id="A0A388KX63"/>
<reference evidence="2 3" key="1">
    <citation type="journal article" date="2018" name="Cell">
        <title>The Chara Genome: Secondary Complexity and Implications for Plant Terrestrialization.</title>
        <authorList>
            <person name="Nishiyama T."/>
            <person name="Sakayama H."/>
            <person name="Vries J.D."/>
            <person name="Buschmann H."/>
            <person name="Saint-Marcoux D."/>
            <person name="Ullrich K.K."/>
            <person name="Haas F.B."/>
            <person name="Vanderstraeten L."/>
            <person name="Becker D."/>
            <person name="Lang D."/>
            <person name="Vosolsobe S."/>
            <person name="Rombauts S."/>
            <person name="Wilhelmsson P.K.I."/>
            <person name="Janitza P."/>
            <person name="Kern R."/>
            <person name="Heyl A."/>
            <person name="Rumpler F."/>
            <person name="Villalobos L.I.A.C."/>
            <person name="Clay J.M."/>
            <person name="Skokan R."/>
            <person name="Toyoda A."/>
            <person name="Suzuki Y."/>
            <person name="Kagoshima H."/>
            <person name="Schijlen E."/>
            <person name="Tajeshwar N."/>
            <person name="Catarino B."/>
            <person name="Hetherington A.J."/>
            <person name="Saltykova A."/>
            <person name="Bonnot C."/>
            <person name="Breuninger H."/>
            <person name="Symeonidi A."/>
            <person name="Radhakrishnan G.V."/>
            <person name="Van Nieuwerburgh F."/>
            <person name="Deforce D."/>
            <person name="Chang C."/>
            <person name="Karol K.G."/>
            <person name="Hedrich R."/>
            <person name="Ulvskov P."/>
            <person name="Glockner G."/>
            <person name="Delwiche C.F."/>
            <person name="Petrasek J."/>
            <person name="Van de Peer Y."/>
            <person name="Friml J."/>
            <person name="Beilby M."/>
            <person name="Dolan L."/>
            <person name="Kohara Y."/>
            <person name="Sugano S."/>
            <person name="Fujiyama A."/>
            <person name="Delaux P.-M."/>
            <person name="Quint M."/>
            <person name="TheiBen G."/>
            <person name="Hagemann M."/>
            <person name="Harholt J."/>
            <person name="Dunand C."/>
            <person name="Zachgo S."/>
            <person name="Langdale J."/>
            <person name="Maumus F."/>
            <person name="Straeten D.V.D."/>
            <person name="Gould S.B."/>
            <person name="Rensing S.A."/>
        </authorList>
    </citation>
    <scope>NUCLEOTIDE SEQUENCE [LARGE SCALE GENOMIC DNA]</scope>
    <source>
        <strain evidence="2 3">S276</strain>
    </source>
</reference>
<comment type="caution">
    <text evidence="2">The sequence shown here is derived from an EMBL/GenBank/DDBJ whole genome shotgun (WGS) entry which is preliminary data.</text>
</comment>
<evidence type="ECO:0000313" key="3">
    <source>
        <dbReference type="Proteomes" id="UP000265515"/>
    </source>
</evidence>
<evidence type="ECO:0000313" key="2">
    <source>
        <dbReference type="EMBL" id="GBG74627.1"/>
    </source>
</evidence>
<proteinExistence type="predicted"/>
<dbReference type="Gramene" id="GBG74627">
    <property type="protein sequence ID" value="GBG74627"/>
    <property type="gene ID" value="CBR_g19034"/>
</dbReference>
<protein>
    <submittedName>
        <fullName evidence="2">Uncharacterized protein</fullName>
    </submittedName>
</protein>
<keyword evidence="3" id="KW-1185">Reference proteome</keyword>
<feature type="region of interest" description="Disordered" evidence="1">
    <location>
        <begin position="13"/>
        <end position="41"/>
    </location>
</feature>
<evidence type="ECO:0000256" key="1">
    <source>
        <dbReference type="SAM" id="MobiDB-lite"/>
    </source>
</evidence>
<name>A0A388KX63_CHABU</name>
<organism evidence="2 3">
    <name type="scientific">Chara braunii</name>
    <name type="common">Braun's stonewort</name>
    <dbReference type="NCBI Taxonomy" id="69332"/>
    <lineage>
        <taxon>Eukaryota</taxon>
        <taxon>Viridiplantae</taxon>
        <taxon>Streptophyta</taxon>
        <taxon>Charophyceae</taxon>
        <taxon>Charales</taxon>
        <taxon>Characeae</taxon>
        <taxon>Chara</taxon>
    </lineage>
</organism>
<gene>
    <name evidence="2" type="ORF">CBR_g19034</name>
</gene>
<accession>A0A388KX63</accession>
<feature type="region of interest" description="Disordered" evidence="1">
    <location>
        <begin position="123"/>
        <end position="146"/>
    </location>
</feature>
<sequence length="146" mass="16943">MKVWYDAAMANELARKEEEEKQRKAKEEEERRLNEKKEREALNKELHDAMNARLDSMYEAMREKKQSGVIKEQKFEKLLKEVEMLRLAQGSGVRNDEDSTSRSVIRDDALLAKVMQEHEEMKAQLDSAAATNKRVEASEAALKSMK</sequence>
<dbReference type="EMBL" id="BFEA01000207">
    <property type="protein sequence ID" value="GBG74627.1"/>
    <property type="molecule type" value="Genomic_DNA"/>
</dbReference>
<dbReference type="Proteomes" id="UP000265515">
    <property type="component" value="Unassembled WGS sequence"/>
</dbReference>